<gene>
    <name evidence="1" type="ORF">L1987_72272</name>
</gene>
<evidence type="ECO:0000313" key="2">
    <source>
        <dbReference type="Proteomes" id="UP001056120"/>
    </source>
</evidence>
<protein>
    <submittedName>
        <fullName evidence="1">Uncharacterized protein</fullName>
    </submittedName>
</protein>
<dbReference type="EMBL" id="CM042041">
    <property type="protein sequence ID" value="KAI3713686.1"/>
    <property type="molecule type" value="Genomic_DNA"/>
</dbReference>
<dbReference type="Proteomes" id="UP001056120">
    <property type="component" value="Linkage Group LG24"/>
</dbReference>
<name>A0ACB9AVF5_9ASTR</name>
<sequence length="239" mass="27308">MQLQAQLSEYQDRLDYLVWDRKELQEHIRVAIKEHEMMELMLSELEEENNEAIHKIKHLESALKEVNGKSQWDSETQVGAGYDYNDQKHKSNTKDGTSPWKSHHYNKDGMLFTMMHKKGNYEAHDIVNRSVYSDNIVGRRKEAAVSQSLFSALLSVLVGMVVWQAQEPCMPLVIALFMVVGMSLNSVVRLFSTVKNKPASDAVALLSLNWFILGTLAYPTLPRVAHLSAPLFTESMRRT</sequence>
<comment type="caution">
    <text evidence="1">The sequence shown here is derived from an EMBL/GenBank/DDBJ whole genome shotgun (WGS) entry which is preliminary data.</text>
</comment>
<evidence type="ECO:0000313" key="1">
    <source>
        <dbReference type="EMBL" id="KAI3713686.1"/>
    </source>
</evidence>
<proteinExistence type="predicted"/>
<reference evidence="2" key="1">
    <citation type="journal article" date="2022" name="Mol. Ecol. Resour.">
        <title>The genomes of chicory, endive, great burdock and yacon provide insights into Asteraceae palaeo-polyploidization history and plant inulin production.</title>
        <authorList>
            <person name="Fan W."/>
            <person name="Wang S."/>
            <person name="Wang H."/>
            <person name="Wang A."/>
            <person name="Jiang F."/>
            <person name="Liu H."/>
            <person name="Zhao H."/>
            <person name="Xu D."/>
            <person name="Zhang Y."/>
        </authorList>
    </citation>
    <scope>NUCLEOTIDE SEQUENCE [LARGE SCALE GENOMIC DNA]</scope>
    <source>
        <strain evidence="2">cv. Yunnan</strain>
    </source>
</reference>
<reference evidence="1 2" key="2">
    <citation type="journal article" date="2022" name="Mol. Ecol. Resour.">
        <title>The genomes of chicory, endive, great burdock and yacon provide insights into Asteraceae paleo-polyploidization history and plant inulin production.</title>
        <authorList>
            <person name="Fan W."/>
            <person name="Wang S."/>
            <person name="Wang H."/>
            <person name="Wang A."/>
            <person name="Jiang F."/>
            <person name="Liu H."/>
            <person name="Zhao H."/>
            <person name="Xu D."/>
            <person name="Zhang Y."/>
        </authorList>
    </citation>
    <scope>NUCLEOTIDE SEQUENCE [LARGE SCALE GENOMIC DNA]</scope>
    <source>
        <strain evidence="2">cv. Yunnan</strain>
        <tissue evidence="1">Leaves</tissue>
    </source>
</reference>
<accession>A0ACB9AVF5</accession>
<keyword evidence="2" id="KW-1185">Reference proteome</keyword>
<organism evidence="1 2">
    <name type="scientific">Smallanthus sonchifolius</name>
    <dbReference type="NCBI Taxonomy" id="185202"/>
    <lineage>
        <taxon>Eukaryota</taxon>
        <taxon>Viridiplantae</taxon>
        <taxon>Streptophyta</taxon>
        <taxon>Embryophyta</taxon>
        <taxon>Tracheophyta</taxon>
        <taxon>Spermatophyta</taxon>
        <taxon>Magnoliopsida</taxon>
        <taxon>eudicotyledons</taxon>
        <taxon>Gunneridae</taxon>
        <taxon>Pentapetalae</taxon>
        <taxon>asterids</taxon>
        <taxon>campanulids</taxon>
        <taxon>Asterales</taxon>
        <taxon>Asteraceae</taxon>
        <taxon>Asteroideae</taxon>
        <taxon>Heliantheae alliance</taxon>
        <taxon>Millerieae</taxon>
        <taxon>Smallanthus</taxon>
    </lineage>
</organism>